<evidence type="ECO:0000313" key="2">
    <source>
        <dbReference type="Proteomes" id="UP000828390"/>
    </source>
</evidence>
<gene>
    <name evidence="1" type="ORF">DPMN_103514</name>
</gene>
<keyword evidence="2" id="KW-1185">Reference proteome</keyword>
<dbReference type="Proteomes" id="UP000828390">
    <property type="component" value="Unassembled WGS sequence"/>
</dbReference>
<sequence>MGIQTKKICLYSIFSKDSQATVILVLNVRSLPNHSADVLKDPTFLMSDVIVLIETWLSGTIAFCTLLPSGQFNVQLVDRRSPAANCHRSASGVLVAVKMP</sequence>
<accession>A0A9D4H804</accession>
<dbReference type="EMBL" id="JAIWYP010000004">
    <property type="protein sequence ID" value="KAH3830273.1"/>
    <property type="molecule type" value="Genomic_DNA"/>
</dbReference>
<dbReference type="AlphaFoldDB" id="A0A9D4H804"/>
<comment type="caution">
    <text evidence="1">The sequence shown here is derived from an EMBL/GenBank/DDBJ whole genome shotgun (WGS) entry which is preliminary data.</text>
</comment>
<evidence type="ECO:0000313" key="1">
    <source>
        <dbReference type="EMBL" id="KAH3830273.1"/>
    </source>
</evidence>
<reference evidence="1" key="1">
    <citation type="journal article" date="2019" name="bioRxiv">
        <title>The Genome of the Zebra Mussel, Dreissena polymorpha: A Resource for Invasive Species Research.</title>
        <authorList>
            <person name="McCartney M.A."/>
            <person name="Auch B."/>
            <person name="Kono T."/>
            <person name="Mallez S."/>
            <person name="Zhang Y."/>
            <person name="Obille A."/>
            <person name="Becker A."/>
            <person name="Abrahante J.E."/>
            <person name="Garbe J."/>
            <person name="Badalamenti J.P."/>
            <person name="Herman A."/>
            <person name="Mangelson H."/>
            <person name="Liachko I."/>
            <person name="Sullivan S."/>
            <person name="Sone E.D."/>
            <person name="Koren S."/>
            <person name="Silverstein K.A.T."/>
            <person name="Beckman K.B."/>
            <person name="Gohl D.M."/>
        </authorList>
    </citation>
    <scope>NUCLEOTIDE SEQUENCE</scope>
    <source>
        <strain evidence="1">Duluth1</strain>
        <tissue evidence="1">Whole animal</tissue>
    </source>
</reference>
<organism evidence="1 2">
    <name type="scientific">Dreissena polymorpha</name>
    <name type="common">Zebra mussel</name>
    <name type="synonym">Mytilus polymorpha</name>
    <dbReference type="NCBI Taxonomy" id="45954"/>
    <lineage>
        <taxon>Eukaryota</taxon>
        <taxon>Metazoa</taxon>
        <taxon>Spiralia</taxon>
        <taxon>Lophotrochozoa</taxon>
        <taxon>Mollusca</taxon>
        <taxon>Bivalvia</taxon>
        <taxon>Autobranchia</taxon>
        <taxon>Heteroconchia</taxon>
        <taxon>Euheterodonta</taxon>
        <taxon>Imparidentia</taxon>
        <taxon>Neoheterodontei</taxon>
        <taxon>Myida</taxon>
        <taxon>Dreissenoidea</taxon>
        <taxon>Dreissenidae</taxon>
        <taxon>Dreissena</taxon>
    </lineage>
</organism>
<reference evidence="1" key="2">
    <citation type="submission" date="2020-11" db="EMBL/GenBank/DDBJ databases">
        <authorList>
            <person name="McCartney M.A."/>
            <person name="Auch B."/>
            <person name="Kono T."/>
            <person name="Mallez S."/>
            <person name="Becker A."/>
            <person name="Gohl D.M."/>
            <person name="Silverstein K.A.T."/>
            <person name="Koren S."/>
            <person name="Bechman K.B."/>
            <person name="Herman A."/>
            <person name="Abrahante J.E."/>
            <person name="Garbe J."/>
        </authorList>
    </citation>
    <scope>NUCLEOTIDE SEQUENCE</scope>
    <source>
        <strain evidence="1">Duluth1</strain>
        <tissue evidence="1">Whole animal</tissue>
    </source>
</reference>
<name>A0A9D4H804_DREPO</name>
<protein>
    <submittedName>
        <fullName evidence="1">Uncharacterized protein</fullName>
    </submittedName>
</protein>
<proteinExistence type="predicted"/>